<evidence type="ECO:0000313" key="2">
    <source>
        <dbReference type="Proteomes" id="UP000324705"/>
    </source>
</evidence>
<evidence type="ECO:0000313" key="1">
    <source>
        <dbReference type="EMBL" id="VAI44630.1"/>
    </source>
</evidence>
<dbReference type="AlphaFoldDB" id="A0A9R0XXX2"/>
<dbReference type="Gramene" id="TRITD6Av1G057680.1">
    <property type="protein sequence ID" value="TRITD6Av1G057680.1"/>
    <property type="gene ID" value="TRITD6Av1G057680"/>
</dbReference>
<dbReference type="Proteomes" id="UP000324705">
    <property type="component" value="Chromosome 6A"/>
</dbReference>
<name>A0A9R0XXX2_TRITD</name>
<organism evidence="1 2">
    <name type="scientific">Triticum turgidum subsp. durum</name>
    <name type="common">Durum wheat</name>
    <name type="synonym">Triticum durum</name>
    <dbReference type="NCBI Taxonomy" id="4567"/>
    <lineage>
        <taxon>Eukaryota</taxon>
        <taxon>Viridiplantae</taxon>
        <taxon>Streptophyta</taxon>
        <taxon>Embryophyta</taxon>
        <taxon>Tracheophyta</taxon>
        <taxon>Spermatophyta</taxon>
        <taxon>Magnoliopsida</taxon>
        <taxon>Liliopsida</taxon>
        <taxon>Poales</taxon>
        <taxon>Poaceae</taxon>
        <taxon>BOP clade</taxon>
        <taxon>Pooideae</taxon>
        <taxon>Triticodae</taxon>
        <taxon>Triticeae</taxon>
        <taxon>Triticinae</taxon>
        <taxon>Triticum</taxon>
    </lineage>
</organism>
<gene>
    <name evidence="1" type="ORF">TRITD_6Av1G057680</name>
</gene>
<sequence length="163" mass="18390">MRCRTRLGLLPILSSISLDLVFVRRDRERLLPGRLGESSQAAAMTRSTVRRWRLARRPQPPHTPSIFILLAFATVTPVQALPLPEAMLGRRHPPHPLCTPNLSFRFRPRLLIGVDPQPKHEHRSRQASSTNSATGAWLPCGLNLGARQQSSQRGELWLWMRGG</sequence>
<accession>A0A9R0XXX2</accession>
<proteinExistence type="predicted"/>
<protein>
    <submittedName>
        <fullName evidence="1">Uncharacterized protein</fullName>
    </submittedName>
</protein>
<reference evidence="1 2" key="1">
    <citation type="submission" date="2017-09" db="EMBL/GenBank/DDBJ databases">
        <authorList>
            <consortium name="International Durum Wheat Genome Sequencing Consortium (IDWGSC)"/>
            <person name="Milanesi L."/>
        </authorList>
    </citation>
    <scope>NUCLEOTIDE SEQUENCE [LARGE SCALE GENOMIC DNA]</scope>
    <source>
        <strain evidence="2">cv. Svevo</strain>
    </source>
</reference>
<dbReference type="EMBL" id="LT934121">
    <property type="protein sequence ID" value="VAI44630.1"/>
    <property type="molecule type" value="Genomic_DNA"/>
</dbReference>
<keyword evidence="2" id="KW-1185">Reference proteome</keyword>